<evidence type="ECO:0000259" key="2">
    <source>
        <dbReference type="Pfam" id="PF22900"/>
    </source>
</evidence>
<feature type="region of interest" description="Disordered" evidence="1">
    <location>
        <begin position="38"/>
        <end position="63"/>
    </location>
</feature>
<gene>
    <name evidence="3" type="ORF">OVN521_LOCUS48973</name>
</gene>
<dbReference type="AlphaFoldDB" id="A0A821J8M2"/>
<proteinExistence type="predicted"/>
<evidence type="ECO:0000313" key="4">
    <source>
        <dbReference type="Proteomes" id="UP000663866"/>
    </source>
</evidence>
<keyword evidence="4" id="KW-1185">Reference proteome</keyword>
<dbReference type="Pfam" id="PF22900">
    <property type="entry name" value="UCH_UBL1"/>
    <property type="match status" value="1"/>
</dbReference>
<accession>A0A821J8M2</accession>
<dbReference type="InterPro" id="IPR055176">
    <property type="entry name" value="UBP24/USP9X/USP9Y_UBL"/>
</dbReference>
<feature type="non-terminal residue" evidence="3">
    <location>
        <position position="1"/>
    </location>
</feature>
<evidence type="ECO:0000313" key="3">
    <source>
        <dbReference type="EMBL" id="CAF4717805.1"/>
    </source>
</evidence>
<sequence>ELYGNNTLIYPEDDNKTLAQTDGRDRIAITVRWVQQTAHNVSSDESSSSGSEMNNNISSSVSS</sequence>
<protein>
    <recommendedName>
        <fullName evidence="2">UBP24/USP9X/USP9Y ubiquitin-like domain-containing protein</fullName>
    </recommendedName>
</protein>
<dbReference type="Proteomes" id="UP000663866">
    <property type="component" value="Unassembled WGS sequence"/>
</dbReference>
<feature type="non-terminal residue" evidence="3">
    <location>
        <position position="63"/>
    </location>
</feature>
<dbReference type="EMBL" id="CAJOBG010104841">
    <property type="protein sequence ID" value="CAF4717805.1"/>
    <property type="molecule type" value="Genomic_DNA"/>
</dbReference>
<evidence type="ECO:0000256" key="1">
    <source>
        <dbReference type="SAM" id="MobiDB-lite"/>
    </source>
</evidence>
<organism evidence="3 4">
    <name type="scientific">Rotaria magnacalcarata</name>
    <dbReference type="NCBI Taxonomy" id="392030"/>
    <lineage>
        <taxon>Eukaryota</taxon>
        <taxon>Metazoa</taxon>
        <taxon>Spiralia</taxon>
        <taxon>Gnathifera</taxon>
        <taxon>Rotifera</taxon>
        <taxon>Eurotatoria</taxon>
        <taxon>Bdelloidea</taxon>
        <taxon>Philodinida</taxon>
        <taxon>Philodinidae</taxon>
        <taxon>Rotaria</taxon>
    </lineage>
</organism>
<feature type="domain" description="UBP24/USP9X/USP9Y ubiquitin-like" evidence="2">
    <location>
        <begin position="1"/>
        <end position="35"/>
    </location>
</feature>
<name>A0A821J8M2_9BILA</name>
<feature type="compositionally biased region" description="Low complexity" evidence="1">
    <location>
        <begin position="40"/>
        <end position="63"/>
    </location>
</feature>
<reference evidence="3" key="1">
    <citation type="submission" date="2021-02" db="EMBL/GenBank/DDBJ databases">
        <authorList>
            <person name="Nowell W R."/>
        </authorList>
    </citation>
    <scope>NUCLEOTIDE SEQUENCE</scope>
</reference>
<comment type="caution">
    <text evidence="3">The sequence shown here is derived from an EMBL/GenBank/DDBJ whole genome shotgun (WGS) entry which is preliminary data.</text>
</comment>